<reference evidence="5 6" key="1">
    <citation type="submission" date="2020-04" db="EMBL/GenBank/DDBJ databases">
        <authorList>
            <person name="Wallbank WR R."/>
            <person name="Pardo Diaz C."/>
            <person name="Kozak K."/>
            <person name="Martin S."/>
            <person name="Jiggins C."/>
            <person name="Moest M."/>
            <person name="Warren A I."/>
            <person name="Byers J.R.P. K."/>
            <person name="Montejo-Kovacevich G."/>
            <person name="Yen C E."/>
        </authorList>
    </citation>
    <scope>NUCLEOTIDE SEQUENCE [LARGE SCALE GENOMIC DNA]</scope>
</reference>
<dbReference type="InterPro" id="IPR001314">
    <property type="entry name" value="Peptidase_S1A"/>
</dbReference>
<evidence type="ECO:0000256" key="3">
    <source>
        <dbReference type="RuleBase" id="RU363034"/>
    </source>
</evidence>
<dbReference type="InterPro" id="IPR018114">
    <property type="entry name" value="TRYPSIN_HIS"/>
</dbReference>
<feature type="domain" description="Peptidase S1" evidence="4">
    <location>
        <begin position="111"/>
        <end position="424"/>
    </location>
</feature>
<keyword evidence="3" id="KW-0378">Hydrolase</keyword>
<dbReference type="PANTHER" id="PTHR24256">
    <property type="entry name" value="TRYPTASE-RELATED"/>
    <property type="match status" value="1"/>
</dbReference>
<dbReference type="Proteomes" id="UP000494106">
    <property type="component" value="Unassembled WGS sequence"/>
</dbReference>
<evidence type="ECO:0000313" key="5">
    <source>
        <dbReference type="EMBL" id="CAB3247291.1"/>
    </source>
</evidence>
<dbReference type="AlphaFoldDB" id="A0A8S1AQB8"/>
<dbReference type="SUPFAM" id="SSF50494">
    <property type="entry name" value="Trypsin-like serine proteases"/>
    <property type="match status" value="2"/>
</dbReference>
<dbReference type="Pfam" id="PF00089">
    <property type="entry name" value="Trypsin"/>
    <property type="match status" value="2"/>
</dbReference>
<keyword evidence="3" id="KW-0720">Serine protease</keyword>
<dbReference type="OrthoDB" id="5565075at2759"/>
<keyword evidence="3" id="KW-0645">Protease</keyword>
<dbReference type="Gene3D" id="2.40.10.10">
    <property type="entry name" value="Trypsin-like serine proteases"/>
    <property type="match status" value="2"/>
</dbReference>
<comment type="similarity">
    <text evidence="2">Belongs to the peptidase S1 family. CLIP subfamily.</text>
</comment>
<name>A0A8S1AQB8_ARCPL</name>
<evidence type="ECO:0000259" key="4">
    <source>
        <dbReference type="PROSITE" id="PS50240"/>
    </source>
</evidence>
<dbReference type="InterPro" id="IPR001254">
    <property type="entry name" value="Trypsin_dom"/>
</dbReference>
<dbReference type="PROSITE" id="PS50240">
    <property type="entry name" value="TRYPSIN_DOM"/>
    <property type="match status" value="1"/>
</dbReference>
<evidence type="ECO:0000256" key="1">
    <source>
        <dbReference type="ARBA" id="ARBA00023157"/>
    </source>
</evidence>
<accession>A0A8S1AQB8</accession>
<evidence type="ECO:0000256" key="2">
    <source>
        <dbReference type="ARBA" id="ARBA00024195"/>
    </source>
</evidence>
<dbReference type="CDD" id="cd00190">
    <property type="entry name" value="Tryp_SPc"/>
    <property type="match status" value="1"/>
</dbReference>
<dbReference type="GO" id="GO:0006508">
    <property type="term" value="P:proteolysis"/>
    <property type="evidence" value="ECO:0007669"/>
    <property type="project" value="UniProtKB-KW"/>
</dbReference>
<keyword evidence="6" id="KW-1185">Reference proteome</keyword>
<dbReference type="PROSITE" id="PS00135">
    <property type="entry name" value="TRYPSIN_SER"/>
    <property type="match status" value="2"/>
</dbReference>
<proteinExistence type="inferred from homology"/>
<dbReference type="EMBL" id="CADEBC010000530">
    <property type="protein sequence ID" value="CAB3247291.1"/>
    <property type="molecule type" value="Genomic_DNA"/>
</dbReference>
<dbReference type="InterPro" id="IPR043504">
    <property type="entry name" value="Peptidase_S1_PA_chymotrypsin"/>
</dbReference>
<dbReference type="InterPro" id="IPR051487">
    <property type="entry name" value="Ser/Thr_Proteases_Immune/Dev"/>
</dbReference>
<protein>
    <recommendedName>
        <fullName evidence="4">Peptidase S1 domain-containing protein</fullName>
    </recommendedName>
</protein>
<dbReference type="GO" id="GO:0004252">
    <property type="term" value="F:serine-type endopeptidase activity"/>
    <property type="evidence" value="ECO:0007669"/>
    <property type="project" value="InterPro"/>
</dbReference>
<dbReference type="PROSITE" id="PS00134">
    <property type="entry name" value="TRYPSIN_HIS"/>
    <property type="match status" value="1"/>
</dbReference>
<dbReference type="InterPro" id="IPR033116">
    <property type="entry name" value="TRYPSIN_SER"/>
</dbReference>
<dbReference type="SMART" id="SM00020">
    <property type="entry name" value="Tryp_SPc"/>
    <property type="match status" value="1"/>
</dbReference>
<gene>
    <name evidence="5" type="ORF">APLA_LOCUS11265</name>
</gene>
<organism evidence="5 6">
    <name type="scientific">Arctia plantaginis</name>
    <name type="common">Wood tiger moth</name>
    <name type="synonym">Phalaena plantaginis</name>
    <dbReference type="NCBI Taxonomy" id="874455"/>
    <lineage>
        <taxon>Eukaryota</taxon>
        <taxon>Metazoa</taxon>
        <taxon>Ecdysozoa</taxon>
        <taxon>Arthropoda</taxon>
        <taxon>Hexapoda</taxon>
        <taxon>Insecta</taxon>
        <taxon>Pterygota</taxon>
        <taxon>Neoptera</taxon>
        <taxon>Endopterygota</taxon>
        <taxon>Lepidoptera</taxon>
        <taxon>Glossata</taxon>
        <taxon>Ditrysia</taxon>
        <taxon>Noctuoidea</taxon>
        <taxon>Erebidae</taxon>
        <taxon>Arctiinae</taxon>
        <taxon>Arctia</taxon>
    </lineage>
</organism>
<dbReference type="PRINTS" id="PR00722">
    <property type="entry name" value="CHYMOTRYPSIN"/>
</dbReference>
<dbReference type="InterPro" id="IPR009003">
    <property type="entry name" value="Peptidase_S1_PA"/>
</dbReference>
<keyword evidence="1" id="KW-1015">Disulfide bond</keyword>
<comment type="caution">
    <text evidence="5">The sequence shown here is derived from an EMBL/GenBank/DDBJ whole genome shotgun (WGS) entry which is preliminary data.</text>
</comment>
<evidence type="ECO:0000313" key="6">
    <source>
        <dbReference type="Proteomes" id="UP000494106"/>
    </source>
</evidence>
<sequence length="424" mass="45745">MESFTLPIMRVRSFYTGRQLTEAKRLCENIYTGGLKAVISFKVNCYTKLCPESVNMKVATLIMVLNFVLTECINDGSIPAHSAYNYLKKMAIPEANRIRKVEEKYNSQQRIVGGVPADYGQYPYQVGLVLSITNLTGVGACGGTVLSENRILTAAHCWFDGVNQVSKATIILGSVFLFYGGVRTESSFAVTHPNWTPVLARNDIAVIYLPNSISFSRYIAPVALPSGDELNGDFVGAIAIASGFGVTNDNDIAVDSPILNFVHLNVIENEICELIYPLVVQSTNICTSDNNGGSTCRGDSGGPLVVERNGRSVIIGVTSFGSILGCQLDDIAVDSPILNFVHLNVIENEICELIYPLVVQSTNICTSDNNGGSTCRGDSGGPLVVERNGRSVIIGVTSFGYILGCQLGLPSVFARVHVLHYVYS</sequence>